<keyword evidence="2" id="KW-1185">Reference proteome</keyword>
<sequence length="449" mass="47997">MLSYQKPVLHVLSLPIKCQLSSSTFHSPLPSSNFGPKSCKALQKTSERQTAEPKLEEMNQPVQGDSSSTPANLPLKRRRGRPRKDPSLKRVVRAQVPPPFELVQEIQQVNRNDGMIGQAVTGVVESAFDAGYLLNVRIGDSNTNYRGVVFKPGHYIPVTAANDVAPHLEMLRRNEVRPPAVNQLQAYGPRAERNGSVKLGSRSSKSKQVIMHPSVPPVGVRGTVVPVVLQPVNLTNGLASSQSSASQASNRESIREKDVQMVKPLAMLPPDGPVTPGQLPPEPTRETLASQAQVGNKVAIGTGQNEGYLSKGGEAVKEEKAQPAASTNIAIPVAVAYVSQGSGLAKEDTGNNEASNKLPAEHSPVMPKVDSVNQVPSAEPSEPVIPTLPTQATSVPKPLMNYGTGRMTELLQAVQENLKENQLLRTGESGLGVMKTPATDGSMEETSIQ</sequence>
<dbReference type="PANTHER" id="PTHR34682:SF1">
    <property type="entry name" value="PROTEIN METABOLIC NETWORK MODULATOR 1"/>
    <property type="match status" value="1"/>
</dbReference>
<evidence type="ECO:0000313" key="3">
    <source>
        <dbReference type="RefSeq" id="XP_015080538.1"/>
    </source>
</evidence>
<feature type="compositionally biased region" description="Polar residues" evidence="1">
    <location>
        <begin position="60"/>
        <end position="71"/>
    </location>
</feature>
<proteinExistence type="predicted"/>
<dbReference type="PANTHER" id="PTHR34682">
    <property type="entry name" value="AT HOOK MOTIF-CONTAINING PROTEIN"/>
    <property type="match status" value="1"/>
</dbReference>
<name>A0ABM1H596_SOLPN</name>
<protein>
    <submittedName>
        <fullName evidence="3">Uncharacterized protein LOC107024145 isoform X1</fullName>
    </submittedName>
</protein>
<dbReference type="Proteomes" id="UP000694930">
    <property type="component" value="Chromosome 7"/>
</dbReference>
<evidence type="ECO:0000256" key="1">
    <source>
        <dbReference type="SAM" id="MobiDB-lite"/>
    </source>
</evidence>
<feature type="compositionally biased region" description="Basic and acidic residues" evidence="1">
    <location>
        <begin position="45"/>
        <end position="57"/>
    </location>
</feature>
<feature type="region of interest" description="Disordered" evidence="1">
    <location>
        <begin position="193"/>
        <end position="214"/>
    </location>
</feature>
<dbReference type="GeneID" id="107024145"/>
<dbReference type="InterPro" id="IPR045881">
    <property type="entry name" value="MNM1-like"/>
</dbReference>
<feature type="region of interest" description="Disordered" evidence="1">
    <location>
        <begin position="344"/>
        <end position="396"/>
    </location>
</feature>
<evidence type="ECO:0000313" key="2">
    <source>
        <dbReference type="Proteomes" id="UP000694930"/>
    </source>
</evidence>
<feature type="region of interest" description="Disordered" evidence="1">
    <location>
        <begin position="26"/>
        <end position="88"/>
    </location>
</feature>
<accession>A0ABM1H596</accession>
<dbReference type="RefSeq" id="XP_015080538.1">
    <property type="nucleotide sequence ID" value="XM_015225052.2"/>
</dbReference>
<organism evidence="2 3">
    <name type="scientific">Solanum pennellii</name>
    <name type="common">Tomato</name>
    <name type="synonym">Lycopersicon pennellii</name>
    <dbReference type="NCBI Taxonomy" id="28526"/>
    <lineage>
        <taxon>Eukaryota</taxon>
        <taxon>Viridiplantae</taxon>
        <taxon>Streptophyta</taxon>
        <taxon>Embryophyta</taxon>
        <taxon>Tracheophyta</taxon>
        <taxon>Spermatophyta</taxon>
        <taxon>Magnoliopsida</taxon>
        <taxon>eudicotyledons</taxon>
        <taxon>Gunneridae</taxon>
        <taxon>Pentapetalae</taxon>
        <taxon>asterids</taxon>
        <taxon>lamiids</taxon>
        <taxon>Solanales</taxon>
        <taxon>Solanaceae</taxon>
        <taxon>Solanoideae</taxon>
        <taxon>Solaneae</taxon>
        <taxon>Solanum</taxon>
        <taxon>Solanum subgen. Lycopersicon</taxon>
    </lineage>
</organism>
<reference evidence="2" key="1">
    <citation type="journal article" date="2014" name="Nat. Genet.">
        <title>The genome of the stress-tolerant wild tomato species Solanum pennellii.</title>
        <authorList>
            <person name="Bolger A."/>
            <person name="Scossa F."/>
            <person name="Bolger M.E."/>
            <person name="Lanz C."/>
            <person name="Maumus F."/>
            <person name="Tohge T."/>
            <person name="Quesneville H."/>
            <person name="Alseekh S."/>
            <person name="Sorensen I."/>
            <person name="Lichtenstein G."/>
            <person name="Fich E.A."/>
            <person name="Conte M."/>
            <person name="Keller H."/>
            <person name="Schneeberger K."/>
            <person name="Schwacke R."/>
            <person name="Ofner I."/>
            <person name="Vrebalov J."/>
            <person name="Xu Y."/>
            <person name="Osorio S."/>
            <person name="Aflitos S.A."/>
            <person name="Schijlen E."/>
            <person name="Jimenez-Gomez J.M."/>
            <person name="Ryngajllo M."/>
            <person name="Kimura S."/>
            <person name="Kumar R."/>
            <person name="Koenig D."/>
            <person name="Headland L.R."/>
            <person name="Maloof J.N."/>
            <person name="Sinha N."/>
            <person name="van Ham R.C."/>
            <person name="Lankhorst R.K."/>
            <person name="Mao L."/>
            <person name="Vogel A."/>
            <person name="Arsova B."/>
            <person name="Panstruga R."/>
            <person name="Fei Z."/>
            <person name="Rose J.K."/>
            <person name="Zamir D."/>
            <person name="Carrari F."/>
            <person name="Giovannoni J.J."/>
            <person name="Weigel D."/>
            <person name="Usadel B."/>
            <person name="Fernie A.R."/>
        </authorList>
    </citation>
    <scope>NUCLEOTIDE SEQUENCE [LARGE SCALE GENOMIC DNA]</scope>
    <source>
        <strain evidence="2">cv. LA0716</strain>
    </source>
</reference>
<reference evidence="3" key="2">
    <citation type="submission" date="2025-08" db="UniProtKB">
        <authorList>
            <consortium name="RefSeq"/>
        </authorList>
    </citation>
    <scope>IDENTIFICATION</scope>
</reference>
<gene>
    <name evidence="3" type="primary">LOC107024145</name>
</gene>